<evidence type="ECO:0000313" key="2">
    <source>
        <dbReference type="Proteomes" id="UP000325577"/>
    </source>
</evidence>
<gene>
    <name evidence="1" type="ORF">F0562_029114</name>
</gene>
<name>A0A5J5B311_9ASTE</name>
<evidence type="ECO:0000313" key="1">
    <source>
        <dbReference type="EMBL" id="KAA8536636.1"/>
    </source>
</evidence>
<proteinExistence type="predicted"/>
<dbReference type="EMBL" id="CM018039">
    <property type="protein sequence ID" value="KAA8536636.1"/>
    <property type="molecule type" value="Genomic_DNA"/>
</dbReference>
<dbReference type="Proteomes" id="UP000325577">
    <property type="component" value="Linkage Group LG16"/>
</dbReference>
<organism evidence="1 2">
    <name type="scientific">Nyssa sinensis</name>
    <dbReference type="NCBI Taxonomy" id="561372"/>
    <lineage>
        <taxon>Eukaryota</taxon>
        <taxon>Viridiplantae</taxon>
        <taxon>Streptophyta</taxon>
        <taxon>Embryophyta</taxon>
        <taxon>Tracheophyta</taxon>
        <taxon>Spermatophyta</taxon>
        <taxon>Magnoliopsida</taxon>
        <taxon>eudicotyledons</taxon>
        <taxon>Gunneridae</taxon>
        <taxon>Pentapetalae</taxon>
        <taxon>asterids</taxon>
        <taxon>Cornales</taxon>
        <taxon>Nyssaceae</taxon>
        <taxon>Nyssa</taxon>
    </lineage>
</organism>
<dbReference type="OrthoDB" id="1901675at2759"/>
<dbReference type="AlphaFoldDB" id="A0A5J5B311"/>
<accession>A0A5J5B311</accession>
<keyword evidence="2" id="KW-1185">Reference proteome</keyword>
<reference evidence="1 2" key="1">
    <citation type="submission" date="2019-09" db="EMBL/GenBank/DDBJ databases">
        <title>A chromosome-level genome assembly of the Chinese tupelo Nyssa sinensis.</title>
        <authorList>
            <person name="Yang X."/>
            <person name="Kang M."/>
            <person name="Yang Y."/>
            <person name="Xiong H."/>
            <person name="Wang M."/>
            <person name="Zhang Z."/>
            <person name="Wang Z."/>
            <person name="Wu H."/>
            <person name="Ma T."/>
            <person name="Liu J."/>
            <person name="Xi Z."/>
        </authorList>
    </citation>
    <scope>NUCLEOTIDE SEQUENCE [LARGE SCALE GENOMIC DNA]</scope>
    <source>
        <strain evidence="1">J267</strain>
        <tissue evidence="1">Leaf</tissue>
    </source>
</reference>
<protein>
    <submittedName>
        <fullName evidence="1">Uncharacterized protein</fullName>
    </submittedName>
</protein>
<sequence length="133" mass="15702">MIWLSHWKFGNKLEGGDEVNVSIVVDVGFQVKQCGIKLVYEQEQIMGTQDNNPYSSWPFGFDVDSFIHNERGVINLYIDRHLQHTYRGLRDVAWRRTECYKNLHEESVEATDEEEAEEDDLTWSTCRWQLPYA</sequence>